<accession>A0A2N3PZY2</accession>
<organism evidence="3 4">
    <name type="scientific">Telmatospirillum siberiense</name>
    <dbReference type="NCBI Taxonomy" id="382514"/>
    <lineage>
        <taxon>Bacteria</taxon>
        <taxon>Pseudomonadati</taxon>
        <taxon>Pseudomonadota</taxon>
        <taxon>Alphaproteobacteria</taxon>
        <taxon>Rhodospirillales</taxon>
        <taxon>Rhodospirillaceae</taxon>
        <taxon>Telmatospirillum</taxon>
    </lineage>
</organism>
<gene>
    <name evidence="3" type="ORF">CWS72_03840</name>
</gene>
<evidence type="ECO:0000313" key="3">
    <source>
        <dbReference type="EMBL" id="PKU25921.1"/>
    </source>
</evidence>
<dbReference type="Pfam" id="PF04977">
    <property type="entry name" value="DivIC"/>
    <property type="match status" value="1"/>
</dbReference>
<comment type="caution">
    <text evidence="3">The sequence shown here is derived from an EMBL/GenBank/DDBJ whole genome shotgun (WGS) entry which is preliminary data.</text>
</comment>
<dbReference type="Proteomes" id="UP000233293">
    <property type="component" value="Unassembled WGS sequence"/>
</dbReference>
<evidence type="ECO:0000313" key="4">
    <source>
        <dbReference type="Proteomes" id="UP000233293"/>
    </source>
</evidence>
<evidence type="ECO:0000256" key="2">
    <source>
        <dbReference type="SAM" id="Phobius"/>
    </source>
</evidence>
<keyword evidence="1" id="KW-0175">Coiled coil</keyword>
<dbReference type="InterPro" id="IPR007060">
    <property type="entry name" value="FtsL/DivIC"/>
</dbReference>
<dbReference type="OrthoDB" id="9815600at2"/>
<proteinExistence type="predicted"/>
<name>A0A2N3PZY2_9PROT</name>
<keyword evidence="2" id="KW-1133">Transmembrane helix</keyword>
<keyword evidence="2" id="KW-0812">Transmembrane</keyword>
<sequence length="104" mass="12237">MILNEIRRRARHVIGPFLGLTAVVYFAYHTVQGDRGLLAWWRLNQDIKQAEESLAQLEEVRDNLDHRARLLRPDHLDADMLEERARLMLNMGRDDEVIVLRPHS</sequence>
<feature type="coiled-coil region" evidence="1">
    <location>
        <begin position="40"/>
        <end position="67"/>
    </location>
</feature>
<keyword evidence="2" id="KW-0472">Membrane</keyword>
<dbReference type="EMBL" id="PIUM01000003">
    <property type="protein sequence ID" value="PKU25921.1"/>
    <property type="molecule type" value="Genomic_DNA"/>
</dbReference>
<protein>
    <submittedName>
        <fullName evidence="3">Septum formation initiator</fullName>
    </submittedName>
</protein>
<feature type="transmembrane region" description="Helical" evidence="2">
    <location>
        <begin position="12"/>
        <end position="31"/>
    </location>
</feature>
<reference evidence="4" key="1">
    <citation type="submission" date="2017-12" db="EMBL/GenBank/DDBJ databases">
        <title>Draft genome sequence of Telmatospirillum siberiense 26-4b1T, an acidotolerant peatland alphaproteobacterium potentially involved in sulfur cycling.</title>
        <authorList>
            <person name="Hausmann B."/>
            <person name="Pjevac P."/>
            <person name="Schreck K."/>
            <person name="Herbold C.W."/>
            <person name="Daims H."/>
            <person name="Wagner M."/>
            <person name="Pester M."/>
            <person name="Loy A."/>
        </authorList>
    </citation>
    <scope>NUCLEOTIDE SEQUENCE [LARGE SCALE GENOMIC DNA]</scope>
    <source>
        <strain evidence="4">26-4b1</strain>
    </source>
</reference>
<dbReference type="AlphaFoldDB" id="A0A2N3PZY2"/>
<keyword evidence="4" id="KW-1185">Reference proteome</keyword>
<evidence type="ECO:0000256" key="1">
    <source>
        <dbReference type="SAM" id="Coils"/>
    </source>
</evidence>